<evidence type="ECO:0000313" key="6">
    <source>
        <dbReference type="WBParaSite" id="scf7180000419298.g3629"/>
    </source>
</evidence>
<evidence type="ECO:0000256" key="2">
    <source>
        <dbReference type="SAM" id="Coils"/>
    </source>
</evidence>
<dbReference type="SMART" id="SM01190">
    <property type="entry name" value="EMP24_GP25L"/>
    <property type="match status" value="1"/>
</dbReference>
<feature type="coiled-coil region" evidence="2">
    <location>
        <begin position="239"/>
        <end position="266"/>
    </location>
</feature>
<keyword evidence="3" id="KW-0472">Membrane</keyword>
<dbReference type="SUPFAM" id="SSF51735">
    <property type="entry name" value="NAD(P)-binding Rossmann-fold domains"/>
    <property type="match status" value="1"/>
</dbReference>
<feature type="domain" description="GOLD" evidence="4">
    <location>
        <begin position="135"/>
        <end position="230"/>
    </location>
</feature>
<keyword evidence="1" id="KW-0560">Oxidoreductase</keyword>
<dbReference type="GO" id="GO:0016491">
    <property type="term" value="F:oxidoreductase activity"/>
    <property type="evidence" value="ECO:0007669"/>
    <property type="project" value="UniProtKB-KW"/>
</dbReference>
<dbReference type="PRINTS" id="PR00081">
    <property type="entry name" value="GDHRDH"/>
</dbReference>
<dbReference type="WBParaSite" id="scf7180000419298.g3629">
    <property type="protein sequence ID" value="scf7180000419298.g3629"/>
    <property type="gene ID" value="scf7180000419298.g3629"/>
</dbReference>
<dbReference type="PROSITE" id="PS50866">
    <property type="entry name" value="GOLD"/>
    <property type="match status" value="1"/>
</dbReference>
<protein>
    <submittedName>
        <fullName evidence="6">GOLD domain-containing protein</fullName>
    </submittedName>
</protein>
<dbReference type="PANTHER" id="PTHR43157:SF68">
    <property type="entry name" value="RETINOL DEHYDROGENASE 13"/>
    <property type="match status" value="1"/>
</dbReference>
<keyword evidence="2" id="KW-0175">Coiled coil</keyword>
<dbReference type="InterPro" id="IPR002347">
    <property type="entry name" value="SDR_fam"/>
</dbReference>
<dbReference type="Pfam" id="PF00106">
    <property type="entry name" value="adh_short"/>
    <property type="match status" value="1"/>
</dbReference>
<feature type="transmembrane region" description="Helical" evidence="3">
    <location>
        <begin position="288"/>
        <end position="305"/>
    </location>
</feature>
<dbReference type="Pfam" id="PF01105">
    <property type="entry name" value="EMP24_GP25L"/>
    <property type="match status" value="1"/>
</dbReference>
<dbReference type="InterPro" id="IPR036291">
    <property type="entry name" value="NAD(P)-bd_dom_sf"/>
</dbReference>
<organism evidence="5 6">
    <name type="scientific">Meloidogyne floridensis</name>
    <dbReference type="NCBI Taxonomy" id="298350"/>
    <lineage>
        <taxon>Eukaryota</taxon>
        <taxon>Metazoa</taxon>
        <taxon>Ecdysozoa</taxon>
        <taxon>Nematoda</taxon>
        <taxon>Chromadorea</taxon>
        <taxon>Rhabditida</taxon>
        <taxon>Tylenchina</taxon>
        <taxon>Tylenchomorpha</taxon>
        <taxon>Tylenchoidea</taxon>
        <taxon>Meloidogynidae</taxon>
        <taxon>Meloidogyninae</taxon>
        <taxon>Meloidogyne</taxon>
    </lineage>
</organism>
<sequence length="700" mass="80599">MLINEHCNQNGFEEDQREHARRTVRRYYEDDLELDLIEYGETLNATRRFPRFCAAFLAQQKAEPIALLIDHKSSQIYLDELNILLKIIGADTAKMIVTGIMRRLLPSTILILLFIISTLIGYSSSIYFHIAETERKCFIEEIPDETMVMSRYKVQLFDPNTKAFGDYPTIGMHVEVKDPEEKMILSKLYTNEGIFTFTSHSPGEHLICLYSNTTAWFSGAQLRVHLDIQVGEHAQDYQQIAAKDKLNDLQLRVRQLLDQVEQITKEQNYQRYREERFRQTSEGTNSRVLWWSAGQTIVLLLTGWWQIRHLRGFFEAKKLMAFLKFFTHPLILYPLGLSGVGIGFGYFRNKRDTKHYDLDEQDDKTFIVTGATSGIGKQITRKLALKNATVIMACRDKNKCLEIRREIVLQTRNKKVFCRLCDLSDPENETKSFEKIDGIILNAATKVKKYKLNKQGIETNLATNHFGNFLLVGLLLQKLLNQDTSSKIVFVNTNIAAKDGLNLNLFGLNDGKFVKKLTSTCEIVDPEKGSYDMHAAYKYSKLMDLLFARELAERLKDTQVRVVVADPGGTKTDLNKDEPSQKFFLTRWTSNALGYVAGNRRPVNTAIYPILYALGEEGVKNGTFISPRQVPREWGENAENVQLRQKVWLMSEQWTKLADYMGRMEEGLEKTGYFSKDSHGDDEGEQKKTRHRSAKYLWLA</sequence>
<dbReference type="AlphaFoldDB" id="A0A915NJJ0"/>
<keyword evidence="3" id="KW-0812">Transmembrane</keyword>
<accession>A0A915NJJ0</accession>
<keyword evidence="3" id="KW-1133">Transmembrane helix</keyword>
<name>A0A915NJJ0_9BILA</name>
<dbReference type="Gene3D" id="3.40.50.720">
    <property type="entry name" value="NAD(P)-binding Rossmann-like Domain"/>
    <property type="match status" value="1"/>
</dbReference>
<evidence type="ECO:0000313" key="5">
    <source>
        <dbReference type="Proteomes" id="UP000887560"/>
    </source>
</evidence>
<evidence type="ECO:0000259" key="4">
    <source>
        <dbReference type="PROSITE" id="PS50866"/>
    </source>
</evidence>
<dbReference type="PANTHER" id="PTHR43157">
    <property type="entry name" value="PHOSPHATIDYLINOSITOL-GLYCAN BIOSYNTHESIS CLASS F PROTEIN-RELATED"/>
    <property type="match status" value="1"/>
</dbReference>
<keyword evidence="5" id="KW-1185">Reference proteome</keyword>
<proteinExistence type="predicted"/>
<feature type="transmembrane region" description="Helical" evidence="3">
    <location>
        <begin position="104"/>
        <end position="128"/>
    </location>
</feature>
<reference evidence="6" key="1">
    <citation type="submission" date="2022-11" db="UniProtKB">
        <authorList>
            <consortium name="WormBaseParasite"/>
        </authorList>
    </citation>
    <scope>IDENTIFICATION</scope>
</reference>
<dbReference type="InterPro" id="IPR009038">
    <property type="entry name" value="GOLD_dom"/>
</dbReference>
<dbReference type="Proteomes" id="UP000887560">
    <property type="component" value="Unplaced"/>
</dbReference>
<evidence type="ECO:0000256" key="3">
    <source>
        <dbReference type="SAM" id="Phobius"/>
    </source>
</evidence>
<feature type="transmembrane region" description="Helical" evidence="3">
    <location>
        <begin position="325"/>
        <end position="347"/>
    </location>
</feature>
<evidence type="ECO:0000256" key="1">
    <source>
        <dbReference type="ARBA" id="ARBA00023002"/>
    </source>
</evidence>